<reference evidence="5" key="1">
    <citation type="submission" date="2016-10" db="EMBL/GenBank/DDBJ databases">
        <authorList>
            <person name="Varghese N."/>
            <person name="Submissions S."/>
        </authorList>
    </citation>
    <scope>NUCLEOTIDE SEQUENCE [LARGE SCALE GENOMIC DNA]</scope>
    <source>
        <strain evidence="5">CGMCC 1.11012</strain>
    </source>
</reference>
<dbReference type="InterPro" id="IPR048330">
    <property type="entry name" value="PcRGLX/YetA_2nd"/>
</dbReference>
<evidence type="ECO:0008006" key="6">
    <source>
        <dbReference type="Google" id="ProtNLM"/>
    </source>
</evidence>
<dbReference type="InterPro" id="IPR048329">
    <property type="entry name" value="PcRGLX_1st"/>
</dbReference>
<dbReference type="OrthoDB" id="262615at2"/>
<dbReference type="STRING" id="1174501.SAMN05216192_11462"/>
<evidence type="ECO:0000259" key="1">
    <source>
        <dbReference type="Pfam" id="PF19501"/>
    </source>
</evidence>
<evidence type="ECO:0000259" key="3">
    <source>
        <dbReference type="Pfam" id="PF21346"/>
    </source>
</evidence>
<feature type="domain" description="PcRGLX/YetA-like C-terminal alpha/alpha toroid" evidence="3">
    <location>
        <begin position="485"/>
        <end position="889"/>
    </location>
</feature>
<dbReference type="InterPro" id="IPR048331">
    <property type="entry name" value="PcRGLX/YetA_3rd"/>
</dbReference>
<dbReference type="InterPro" id="IPR045793">
    <property type="entry name" value="PcRGLX/YetA-like"/>
</dbReference>
<organism evidence="4 5">
    <name type="scientific">Paenibacillus typhae</name>
    <dbReference type="NCBI Taxonomy" id="1174501"/>
    <lineage>
        <taxon>Bacteria</taxon>
        <taxon>Bacillati</taxon>
        <taxon>Bacillota</taxon>
        <taxon>Bacilli</taxon>
        <taxon>Bacillales</taxon>
        <taxon>Paenibacillaceae</taxon>
        <taxon>Paenibacillus</taxon>
    </lineage>
</organism>
<dbReference type="PANTHER" id="PTHR40081">
    <property type="entry name" value="CONCANAVALIN A-LIKE LECTIN/GLUCANASE"/>
    <property type="match status" value="1"/>
</dbReference>
<name>A0A1G8SFL0_9BACL</name>
<feature type="domain" description="PcRGLX/YetA-like central beta-sandwich" evidence="2">
    <location>
        <begin position="164"/>
        <end position="479"/>
    </location>
</feature>
<evidence type="ECO:0000313" key="5">
    <source>
        <dbReference type="Proteomes" id="UP000199050"/>
    </source>
</evidence>
<dbReference type="Pfam" id="PF21345">
    <property type="entry name" value="PcRGLX_2nd"/>
    <property type="match status" value="1"/>
</dbReference>
<proteinExistence type="predicted"/>
<evidence type="ECO:0000259" key="2">
    <source>
        <dbReference type="Pfam" id="PF21345"/>
    </source>
</evidence>
<dbReference type="EMBL" id="FNDX01000014">
    <property type="protein sequence ID" value="SDJ27555.1"/>
    <property type="molecule type" value="Genomic_DNA"/>
</dbReference>
<gene>
    <name evidence="4" type="ORF">SAMN05216192_11462</name>
</gene>
<accession>A0A1G8SFL0</accession>
<keyword evidence="5" id="KW-1185">Reference proteome</keyword>
<sequence>MSSALPIRLHWLNKPAAAAGVTWGVPWIKGELNREGLSALYLDGQGDNSRLPLQSRPAAYWPDGSIKWSLHSAVCPEGSTEGYVLERGAEPQEVQYAAKVSVQDTEAAFVVDTGSIVCTVEKRGAELVSRIIRRRLERDSSPAGKGNPESNYGYSGCLKDSNVKAEHLVCSGSELVCVREQRDRLSGALTLRQERFTGETGQAVLEESGPLRAVIRLEGRHRSRSGVGEWIPYTLRLYFYAGLETIRLVHTFHYDGNPHQDFIKGLGILFKVPLNGPLYNRHIRFAGSEGSFSESPKTLHTRRTKGKYAELFAAQLEGRRLQFDPEEDAYFTGLLRDSAVWDSFRLVQDSSEHYAVHKRTGPDCVWIKGAEGRRAGGLGYVGSECGGLAAGVKDFWRKCPSGLELSGLSGNEAALTVWFWSPEVPVMDLRHYDTKTHVESSYEGAEELRATPYGIANTSELTLWCTSGTPDSAALQRMQQMSDQPPLLVCEPEYYHRSRAFGLWSLPDRSTPAKAYLEERLDGIISFYQAEVEQRKWYGLWDYGDFMHSYDPVRHVWNYDLGGCAWQNAELVPNMWLWVSFLRTGRADIFRMAEAMTRHTSEVDVYHFGEYAGLGSRHNVVHWGCGCKEARIAMAGLHRYYYYLTGDERTGDIMDSVKDADYTTVTLDPMRAYFPKDEFPTHVRVGPDWAAFSSNWMTRWERYEDTAYRDKIMTGIDCIKAANLRLISGPTYGYDPKTGILSPMGDDNWGRHLAICMGGPQVWFELAMMLEDPEWEDMLAEFGVFYNLPQEEKDAYAGGAITGKLRFEHPVLSVAIAAYGAWYKDDRTTADRCWNILLENPFGAVNLQEEQTLVTYMEELNEIGWMNTNEASQWSLNTIIALELIAEALPERDPVKGAKE</sequence>
<dbReference type="PANTHER" id="PTHR40081:SF1">
    <property type="entry name" value="TAT PATHWAY SIGNAL SEQUENCE DOMAIN PROTEIN"/>
    <property type="match status" value="1"/>
</dbReference>
<dbReference type="Pfam" id="PF19501">
    <property type="entry name" value="PcRGLX_1st"/>
    <property type="match status" value="1"/>
</dbReference>
<protein>
    <recommendedName>
        <fullName evidence="6">Tat pathway signal sequence domain protein</fullName>
    </recommendedName>
</protein>
<feature type="domain" description="PcRGLX/YetA-like N-terminal RIFT barrel" evidence="1">
    <location>
        <begin position="7"/>
        <end position="87"/>
    </location>
</feature>
<dbReference type="Pfam" id="PF21346">
    <property type="entry name" value="PcRGLX_3rd"/>
    <property type="match status" value="1"/>
</dbReference>
<dbReference type="AlphaFoldDB" id="A0A1G8SFL0"/>
<evidence type="ECO:0000313" key="4">
    <source>
        <dbReference type="EMBL" id="SDJ27555.1"/>
    </source>
</evidence>
<dbReference type="Proteomes" id="UP000199050">
    <property type="component" value="Unassembled WGS sequence"/>
</dbReference>